<keyword evidence="2" id="KW-0378">Hydrolase</keyword>
<dbReference type="PANTHER" id="PTHR34853">
    <property type="match status" value="1"/>
</dbReference>
<reference evidence="3" key="1">
    <citation type="submission" date="2018-09" db="EMBL/GenBank/DDBJ databases">
        <authorList>
            <person name="Livingstone P.G."/>
            <person name="Whitworth D.E."/>
        </authorList>
    </citation>
    <scope>NUCLEOTIDE SEQUENCE [LARGE SCALE GENOMIC DNA]</scope>
    <source>
        <strain evidence="3">CA043D</strain>
    </source>
</reference>
<dbReference type="InterPro" id="IPR005152">
    <property type="entry name" value="Lipase_secreted"/>
</dbReference>
<dbReference type="Gene3D" id="3.40.50.1820">
    <property type="entry name" value="alpha/beta hydrolase"/>
    <property type="match status" value="2"/>
</dbReference>
<dbReference type="SUPFAM" id="SSF53474">
    <property type="entry name" value="alpha/beta-Hydrolases"/>
    <property type="match status" value="1"/>
</dbReference>
<feature type="chain" id="PRO_5017254751" evidence="1">
    <location>
        <begin position="23"/>
        <end position="432"/>
    </location>
</feature>
<evidence type="ECO:0000256" key="1">
    <source>
        <dbReference type="SAM" id="SignalP"/>
    </source>
</evidence>
<dbReference type="GO" id="GO:0016042">
    <property type="term" value="P:lipid catabolic process"/>
    <property type="evidence" value="ECO:0007669"/>
    <property type="project" value="InterPro"/>
</dbReference>
<dbReference type="Proteomes" id="UP000268313">
    <property type="component" value="Unassembled WGS sequence"/>
</dbReference>
<dbReference type="OrthoDB" id="9955at2"/>
<name>A0A3A8KPC3_9BACT</name>
<protein>
    <submittedName>
        <fullName evidence="2">Alpha/beta fold hydrolase</fullName>
    </submittedName>
</protein>
<keyword evidence="1" id="KW-0732">Signal</keyword>
<dbReference type="Pfam" id="PF03583">
    <property type="entry name" value="LIP"/>
    <property type="match status" value="1"/>
</dbReference>
<dbReference type="RefSeq" id="WP_120602852.1">
    <property type="nucleotide sequence ID" value="NZ_JABFJX010000292.1"/>
</dbReference>
<dbReference type="AlphaFoldDB" id="A0A3A8KPC3"/>
<dbReference type="PIRSF" id="PIRSF029171">
    <property type="entry name" value="Esterase_LipA"/>
    <property type="match status" value="1"/>
</dbReference>
<proteinExistence type="predicted"/>
<dbReference type="EMBL" id="RAWE01000036">
    <property type="protein sequence ID" value="RKH03804.1"/>
    <property type="molecule type" value="Genomic_DNA"/>
</dbReference>
<evidence type="ECO:0000313" key="2">
    <source>
        <dbReference type="EMBL" id="RKH03804.1"/>
    </source>
</evidence>
<feature type="signal peptide" evidence="1">
    <location>
        <begin position="1"/>
        <end position="22"/>
    </location>
</feature>
<evidence type="ECO:0000313" key="3">
    <source>
        <dbReference type="Proteomes" id="UP000268313"/>
    </source>
</evidence>
<dbReference type="InterPro" id="IPR029058">
    <property type="entry name" value="AB_hydrolase_fold"/>
</dbReference>
<gene>
    <name evidence="2" type="ORF">D7X32_13010</name>
</gene>
<dbReference type="GO" id="GO:0004806">
    <property type="term" value="F:triacylglycerol lipase activity"/>
    <property type="evidence" value="ECO:0007669"/>
    <property type="project" value="InterPro"/>
</dbReference>
<keyword evidence="3" id="KW-1185">Reference proteome</keyword>
<accession>A0A3A8KPC3</accession>
<sequence>MSTLHRPLWALAALALLPSACAHQTPTPSSQPKDIDWDVQEFYRPPSPLPSQTPGYVIEHEPLEGPAALEEGINERVLYVSNSGGPGEPPIAVSGIIALPKTPPIDGGWPVVTWAHGTLGIADQCAPSRDVLGASAHWFNQAPHRLLNQFLKKGWAVVMTDYEGLGTPGRHPYMLGKSQAYGVLDIVRAAHALHGAKLSKKFAITGHSQGGQGALFAAAQAPHRLKVEEGLELKGVIAYAPASAMLPLFYAATAIPNKTPDSAFMPLFLTGAVAGNPTDVVLGNILQADTLALYNRDIDTRCRIELSQEDSWGGLVPLGHVLKLVPATAGLNVQLAAMDPSTLTLEVPVRLVQGAQDTRVSPVQTWRVKGELEGKGARVDYFGCPVADHFGVLGDDIPGSLDWLEQQFTGAPGGTVMSSCQRLLTEPPDQTP</sequence>
<comment type="caution">
    <text evidence="2">The sequence shown here is derived from an EMBL/GenBank/DDBJ whole genome shotgun (WGS) entry which is preliminary data.</text>
</comment>
<organism evidence="2 3">
    <name type="scientific">Corallococcus carmarthensis</name>
    <dbReference type="NCBI Taxonomy" id="2316728"/>
    <lineage>
        <taxon>Bacteria</taxon>
        <taxon>Pseudomonadati</taxon>
        <taxon>Myxococcota</taxon>
        <taxon>Myxococcia</taxon>
        <taxon>Myxococcales</taxon>
        <taxon>Cystobacterineae</taxon>
        <taxon>Myxococcaceae</taxon>
        <taxon>Corallococcus</taxon>
    </lineage>
</organism>
<dbReference type="PANTHER" id="PTHR34853:SF1">
    <property type="entry name" value="LIPASE 5"/>
    <property type="match status" value="1"/>
</dbReference>